<comment type="caution">
    <text evidence="2">The sequence shown here is derived from an EMBL/GenBank/DDBJ whole genome shotgun (WGS) entry which is preliminary data.</text>
</comment>
<dbReference type="InterPro" id="IPR043129">
    <property type="entry name" value="ATPase_NBD"/>
</dbReference>
<accession>A0ABV2QBH6</accession>
<dbReference type="Proteomes" id="UP001549320">
    <property type="component" value="Unassembled WGS sequence"/>
</dbReference>
<dbReference type="InterPro" id="IPR022496">
    <property type="entry name" value="T6A_TsaB"/>
</dbReference>
<reference evidence="2 3" key="1">
    <citation type="submission" date="2024-06" db="EMBL/GenBank/DDBJ databases">
        <title>Sorghum-associated microbial communities from plants grown in Nebraska, USA.</title>
        <authorList>
            <person name="Schachtman D."/>
        </authorList>
    </citation>
    <scope>NUCLEOTIDE SEQUENCE [LARGE SCALE GENOMIC DNA]</scope>
    <source>
        <strain evidence="2 3">2709</strain>
    </source>
</reference>
<feature type="domain" description="Gcp-like" evidence="1">
    <location>
        <begin position="34"/>
        <end position="155"/>
    </location>
</feature>
<dbReference type="EMBL" id="JBEPSH010000006">
    <property type="protein sequence ID" value="MET4578386.1"/>
    <property type="molecule type" value="Genomic_DNA"/>
</dbReference>
<proteinExistence type="predicted"/>
<dbReference type="SUPFAM" id="SSF53067">
    <property type="entry name" value="Actin-like ATPase domain"/>
    <property type="match status" value="2"/>
</dbReference>
<dbReference type="RefSeq" id="WP_354445562.1">
    <property type="nucleotide sequence ID" value="NZ_JBEPSH010000006.1"/>
</dbReference>
<evidence type="ECO:0000313" key="3">
    <source>
        <dbReference type="Proteomes" id="UP001549320"/>
    </source>
</evidence>
<dbReference type="PANTHER" id="PTHR11735">
    <property type="entry name" value="TRNA N6-ADENOSINE THREONYLCARBAMOYLTRANSFERASE"/>
    <property type="match status" value="1"/>
</dbReference>
<name>A0ABV2QBH6_9BURK</name>
<evidence type="ECO:0000313" key="2">
    <source>
        <dbReference type="EMBL" id="MET4578386.1"/>
    </source>
</evidence>
<sequence>MKLLAFDTSTELLSIAVRHGHREWVHSGAGGAQSSAALIPCVLDLLAQAGLGTGDLDAIVFGRGPGSFTGLRTACSVAQGLAFGARQGLGTGVPVLPVDTLLAVAEAARMESGATRVLALLDARMGEVYSAAYCWEGTAWACATEIGVGKPEQLALPAGQHWVLAGNIWAAYGDRLSAPLMNLTRIEVVPNAPALLSLAPALLAAGQGVSADQALPLYIRDKVAQTTAERAAANR</sequence>
<organism evidence="2 3">
    <name type="scientific">Ottowia thiooxydans</name>
    <dbReference type="NCBI Taxonomy" id="219182"/>
    <lineage>
        <taxon>Bacteria</taxon>
        <taxon>Pseudomonadati</taxon>
        <taxon>Pseudomonadota</taxon>
        <taxon>Betaproteobacteria</taxon>
        <taxon>Burkholderiales</taxon>
        <taxon>Comamonadaceae</taxon>
        <taxon>Ottowia</taxon>
    </lineage>
</organism>
<keyword evidence="3" id="KW-1185">Reference proteome</keyword>
<dbReference type="InterPro" id="IPR000905">
    <property type="entry name" value="Gcp-like_dom"/>
</dbReference>
<dbReference type="Pfam" id="PF00814">
    <property type="entry name" value="TsaD"/>
    <property type="match status" value="1"/>
</dbReference>
<dbReference type="NCBIfam" id="TIGR03725">
    <property type="entry name" value="T6A_YeaZ"/>
    <property type="match status" value="1"/>
</dbReference>
<dbReference type="PANTHER" id="PTHR11735:SF11">
    <property type="entry name" value="TRNA THREONYLCARBAMOYLADENOSINE BIOSYNTHESIS PROTEIN TSAB"/>
    <property type="match status" value="1"/>
</dbReference>
<dbReference type="Gene3D" id="3.30.420.40">
    <property type="match status" value="2"/>
</dbReference>
<evidence type="ECO:0000259" key="1">
    <source>
        <dbReference type="Pfam" id="PF00814"/>
    </source>
</evidence>
<dbReference type="CDD" id="cd24032">
    <property type="entry name" value="ASKHA_NBD_TsaB"/>
    <property type="match status" value="1"/>
</dbReference>
<protein>
    <submittedName>
        <fullName evidence="2">tRNA threonylcarbamoyladenosine biosynthesis protein TsaB</fullName>
    </submittedName>
</protein>
<gene>
    <name evidence="2" type="ORF">ABIE13_003502</name>
</gene>